<protein>
    <submittedName>
        <fullName evidence="4">Maleylacetoacetate isomerase</fullName>
        <ecNumber evidence="4">5.2.1.2</ecNumber>
    </submittedName>
</protein>
<dbReference type="Gene3D" id="1.20.1050.10">
    <property type="match status" value="1"/>
</dbReference>
<evidence type="ECO:0000313" key="4">
    <source>
        <dbReference type="EMBL" id="MFC7290381.1"/>
    </source>
</evidence>
<name>A0ABW2IHG1_9PROT</name>
<dbReference type="SFLD" id="SFLDG00358">
    <property type="entry name" value="Main_(cytGST)"/>
    <property type="match status" value="1"/>
</dbReference>
<dbReference type="PANTHER" id="PTHR42673">
    <property type="entry name" value="MALEYLACETOACETATE ISOMERASE"/>
    <property type="match status" value="1"/>
</dbReference>
<comment type="caution">
    <text evidence="4">The sequence shown here is derived from an EMBL/GenBank/DDBJ whole genome shotgun (WGS) entry which is preliminary data.</text>
</comment>
<dbReference type="SFLD" id="SFLDS00019">
    <property type="entry name" value="Glutathione_Transferase_(cytos"/>
    <property type="match status" value="1"/>
</dbReference>
<sequence>MRLYTYFRSSTSFRVRIALNLKGFSYESVFVNLKKGEQNSEDFRAINGIGGVPVLEHNGSRITQSLAIIEYLDSLNSTSSFYLNDPLKNIQMKEYAYAVATDIHAVNNLRVLNYLSETLNIDNEARNTWYRHWIDVNFAPLEAKLSIDLAVPQLPFGKPTLFEIVLVPQVYNALRFEIDMTKYPKILAIYETCMKLPAFLNAAPENQADATA</sequence>
<organism evidence="4 5">
    <name type="scientific">Hirschia litorea</name>
    <dbReference type="NCBI Taxonomy" id="1199156"/>
    <lineage>
        <taxon>Bacteria</taxon>
        <taxon>Pseudomonadati</taxon>
        <taxon>Pseudomonadota</taxon>
        <taxon>Alphaproteobacteria</taxon>
        <taxon>Hyphomonadales</taxon>
        <taxon>Hyphomonadaceae</taxon>
        <taxon>Hirschia</taxon>
    </lineage>
</organism>
<dbReference type="PROSITE" id="PS50404">
    <property type="entry name" value="GST_NTER"/>
    <property type="match status" value="1"/>
</dbReference>
<dbReference type="EC" id="5.2.1.2" evidence="4"/>
<dbReference type="PROSITE" id="PS50405">
    <property type="entry name" value="GST_CTER"/>
    <property type="match status" value="1"/>
</dbReference>
<dbReference type="InterPro" id="IPR004045">
    <property type="entry name" value="Glutathione_S-Trfase_N"/>
</dbReference>
<dbReference type="CDD" id="cd03191">
    <property type="entry name" value="GST_C_Zeta"/>
    <property type="match status" value="1"/>
</dbReference>
<gene>
    <name evidence="4" type="primary">maiA</name>
    <name evidence="4" type="ORF">ACFQS8_02025</name>
</gene>
<feature type="domain" description="GST C-terminal" evidence="3">
    <location>
        <begin position="85"/>
        <end position="212"/>
    </location>
</feature>
<accession>A0ABW2IHG1</accession>
<dbReference type="NCBIfam" id="TIGR01262">
    <property type="entry name" value="maiA"/>
    <property type="match status" value="1"/>
</dbReference>
<dbReference type="GO" id="GO:0016034">
    <property type="term" value="F:maleylacetoacetate isomerase activity"/>
    <property type="evidence" value="ECO:0007669"/>
    <property type="project" value="UniProtKB-EC"/>
</dbReference>
<dbReference type="SUPFAM" id="SSF52833">
    <property type="entry name" value="Thioredoxin-like"/>
    <property type="match status" value="1"/>
</dbReference>
<comment type="similarity">
    <text evidence="1">Belongs to the GST superfamily. Zeta family.</text>
</comment>
<reference evidence="5" key="1">
    <citation type="journal article" date="2019" name="Int. J. Syst. Evol. Microbiol.">
        <title>The Global Catalogue of Microorganisms (GCM) 10K type strain sequencing project: providing services to taxonomists for standard genome sequencing and annotation.</title>
        <authorList>
            <consortium name="The Broad Institute Genomics Platform"/>
            <consortium name="The Broad Institute Genome Sequencing Center for Infectious Disease"/>
            <person name="Wu L."/>
            <person name="Ma J."/>
        </authorList>
    </citation>
    <scope>NUCLEOTIDE SEQUENCE [LARGE SCALE GENOMIC DNA]</scope>
    <source>
        <strain evidence="5">CCUG 51308</strain>
    </source>
</reference>
<dbReference type="Gene3D" id="3.40.30.10">
    <property type="entry name" value="Glutaredoxin"/>
    <property type="match status" value="1"/>
</dbReference>
<dbReference type="InterPro" id="IPR040079">
    <property type="entry name" value="Glutathione_S-Trfase"/>
</dbReference>
<dbReference type="PANTHER" id="PTHR42673:SF4">
    <property type="entry name" value="MALEYLACETOACETATE ISOMERASE"/>
    <property type="match status" value="1"/>
</dbReference>
<dbReference type="SUPFAM" id="SSF47616">
    <property type="entry name" value="GST C-terminal domain-like"/>
    <property type="match status" value="1"/>
</dbReference>
<dbReference type="Proteomes" id="UP001596492">
    <property type="component" value="Unassembled WGS sequence"/>
</dbReference>
<evidence type="ECO:0000259" key="2">
    <source>
        <dbReference type="PROSITE" id="PS50404"/>
    </source>
</evidence>
<dbReference type="InterPro" id="IPR005955">
    <property type="entry name" value="GST_Zeta"/>
</dbReference>
<evidence type="ECO:0000256" key="1">
    <source>
        <dbReference type="ARBA" id="ARBA00010007"/>
    </source>
</evidence>
<evidence type="ECO:0000313" key="5">
    <source>
        <dbReference type="Proteomes" id="UP001596492"/>
    </source>
</evidence>
<feature type="domain" description="GST N-terminal" evidence="2">
    <location>
        <begin position="1"/>
        <end position="80"/>
    </location>
</feature>
<keyword evidence="5" id="KW-1185">Reference proteome</keyword>
<dbReference type="InterPro" id="IPR034330">
    <property type="entry name" value="GST_Zeta_C"/>
</dbReference>
<dbReference type="CDD" id="cd03042">
    <property type="entry name" value="GST_N_Zeta"/>
    <property type="match status" value="1"/>
</dbReference>
<keyword evidence="4" id="KW-0413">Isomerase</keyword>
<dbReference type="InterPro" id="IPR034333">
    <property type="entry name" value="GST_Zeta_N"/>
</dbReference>
<dbReference type="RefSeq" id="WP_382165225.1">
    <property type="nucleotide sequence ID" value="NZ_JBHTBR010000002.1"/>
</dbReference>
<evidence type="ECO:0000259" key="3">
    <source>
        <dbReference type="PROSITE" id="PS50405"/>
    </source>
</evidence>
<dbReference type="InterPro" id="IPR036282">
    <property type="entry name" value="Glutathione-S-Trfase_C_sf"/>
</dbReference>
<dbReference type="InterPro" id="IPR036249">
    <property type="entry name" value="Thioredoxin-like_sf"/>
</dbReference>
<proteinExistence type="inferred from homology"/>
<dbReference type="Pfam" id="PF02798">
    <property type="entry name" value="GST_N"/>
    <property type="match status" value="1"/>
</dbReference>
<dbReference type="InterPro" id="IPR010987">
    <property type="entry name" value="Glutathione-S-Trfase_C-like"/>
</dbReference>
<dbReference type="EMBL" id="JBHTBR010000002">
    <property type="protein sequence ID" value="MFC7290381.1"/>
    <property type="molecule type" value="Genomic_DNA"/>
</dbReference>